<evidence type="ECO:0000313" key="2">
    <source>
        <dbReference type="Proteomes" id="UP001062846"/>
    </source>
</evidence>
<reference evidence="1" key="1">
    <citation type="submission" date="2022-02" db="EMBL/GenBank/DDBJ databases">
        <title>Plant Genome Project.</title>
        <authorList>
            <person name="Zhang R.-G."/>
        </authorList>
    </citation>
    <scope>NUCLEOTIDE SEQUENCE</scope>
    <source>
        <strain evidence="1">AT1</strain>
    </source>
</reference>
<keyword evidence="2" id="KW-1185">Reference proteome</keyword>
<protein>
    <submittedName>
        <fullName evidence="1">Uncharacterized protein</fullName>
    </submittedName>
</protein>
<proteinExistence type="predicted"/>
<accession>A0ACC0PN28</accession>
<dbReference type="EMBL" id="CM046389">
    <property type="protein sequence ID" value="KAI8566484.1"/>
    <property type="molecule type" value="Genomic_DNA"/>
</dbReference>
<sequence length="120" mass="13871">MEVEYGGVVVVVEVEGARWVNAERQDGGWRRRRVQHLLQRDRRREARTRIVFVDLEPTVIDKVRTGAYRQLFHSEQLILEPIGGAIVSVENPHRRLVAVGRCWAHVHQIGALRRDLSVAF</sequence>
<gene>
    <name evidence="1" type="ORF">RHMOL_Rhmol02G0045000</name>
</gene>
<dbReference type="Proteomes" id="UP001062846">
    <property type="component" value="Chromosome 2"/>
</dbReference>
<comment type="caution">
    <text evidence="1">The sequence shown here is derived from an EMBL/GenBank/DDBJ whole genome shotgun (WGS) entry which is preliminary data.</text>
</comment>
<organism evidence="1 2">
    <name type="scientific">Rhododendron molle</name>
    <name type="common">Chinese azalea</name>
    <name type="synonym">Azalea mollis</name>
    <dbReference type="NCBI Taxonomy" id="49168"/>
    <lineage>
        <taxon>Eukaryota</taxon>
        <taxon>Viridiplantae</taxon>
        <taxon>Streptophyta</taxon>
        <taxon>Embryophyta</taxon>
        <taxon>Tracheophyta</taxon>
        <taxon>Spermatophyta</taxon>
        <taxon>Magnoliopsida</taxon>
        <taxon>eudicotyledons</taxon>
        <taxon>Gunneridae</taxon>
        <taxon>Pentapetalae</taxon>
        <taxon>asterids</taxon>
        <taxon>Ericales</taxon>
        <taxon>Ericaceae</taxon>
        <taxon>Ericoideae</taxon>
        <taxon>Rhodoreae</taxon>
        <taxon>Rhododendron</taxon>
    </lineage>
</organism>
<evidence type="ECO:0000313" key="1">
    <source>
        <dbReference type="EMBL" id="KAI8566484.1"/>
    </source>
</evidence>
<name>A0ACC0PN28_RHOML</name>